<gene>
    <name evidence="2" type="ORF">HNR30_002078</name>
</gene>
<evidence type="ECO:0000313" key="2">
    <source>
        <dbReference type="EMBL" id="MBA2890737.1"/>
    </source>
</evidence>
<dbReference type="AlphaFoldDB" id="A0A7W0HPG7"/>
<dbReference type="InterPro" id="IPR003673">
    <property type="entry name" value="CoA-Trfase_fam_III"/>
</dbReference>
<accession>A0A7W0HPG7</accession>
<comment type="caution">
    <text evidence="2">The sequence shown here is derived from an EMBL/GenBank/DDBJ whole genome shotgun (WGS) entry which is preliminary data.</text>
</comment>
<dbReference type="Gene3D" id="3.40.50.10540">
    <property type="entry name" value="Crotonobetainyl-coa:carnitine coa-transferase, domain 1"/>
    <property type="match status" value="1"/>
</dbReference>
<keyword evidence="1 2" id="KW-0808">Transferase</keyword>
<dbReference type="RefSeq" id="WP_181609526.1">
    <property type="nucleotide sequence ID" value="NZ_BAABAM010000006.1"/>
</dbReference>
<dbReference type="SUPFAM" id="SSF89796">
    <property type="entry name" value="CoA-transferase family III (CaiB/BaiF)"/>
    <property type="match status" value="1"/>
</dbReference>
<dbReference type="GO" id="GO:0008410">
    <property type="term" value="F:CoA-transferase activity"/>
    <property type="evidence" value="ECO:0007669"/>
    <property type="project" value="TreeGrafter"/>
</dbReference>
<dbReference type="PANTHER" id="PTHR48207:SF3">
    <property type="entry name" value="SUCCINATE--HYDROXYMETHYLGLUTARATE COA-TRANSFERASE"/>
    <property type="match status" value="1"/>
</dbReference>
<dbReference type="Proteomes" id="UP000530928">
    <property type="component" value="Unassembled WGS sequence"/>
</dbReference>
<reference evidence="2 3" key="1">
    <citation type="submission" date="2020-07" db="EMBL/GenBank/DDBJ databases">
        <title>Genomic Encyclopedia of Type Strains, Phase IV (KMG-IV): sequencing the most valuable type-strain genomes for metagenomic binning, comparative biology and taxonomic classification.</title>
        <authorList>
            <person name="Goeker M."/>
        </authorList>
    </citation>
    <scope>NUCLEOTIDE SEQUENCE [LARGE SCALE GENOMIC DNA]</scope>
    <source>
        <strain evidence="2 3">DSM 45533</strain>
    </source>
</reference>
<dbReference type="PANTHER" id="PTHR48207">
    <property type="entry name" value="SUCCINATE--HYDROXYMETHYLGLUTARATE COA-TRANSFERASE"/>
    <property type="match status" value="1"/>
</dbReference>
<evidence type="ECO:0000256" key="1">
    <source>
        <dbReference type="ARBA" id="ARBA00022679"/>
    </source>
</evidence>
<keyword evidence="3" id="KW-1185">Reference proteome</keyword>
<protein>
    <submittedName>
        <fullName evidence="2">Crotonobetainyl-CoA:carnitine CoA-transferase CaiB-like acyl-CoA transferase</fullName>
    </submittedName>
</protein>
<evidence type="ECO:0000313" key="3">
    <source>
        <dbReference type="Proteomes" id="UP000530928"/>
    </source>
</evidence>
<dbReference type="InterPro" id="IPR050483">
    <property type="entry name" value="CoA-transferase_III_domain"/>
</dbReference>
<dbReference type="Pfam" id="PF02515">
    <property type="entry name" value="CoA_transf_3"/>
    <property type="match status" value="1"/>
</dbReference>
<dbReference type="InterPro" id="IPR023606">
    <property type="entry name" value="CoA-Trfase_III_dom_1_sf"/>
</dbReference>
<sequence>MRPLQDVRIISLEQYGAGPFGTVHLADLGAEIIKIEDPRAGGDVGRYVPPYTEGEDSLFFETFNRNKKSLSLDLATRAGREVFEDLVRHGDAVYSNLRGDVPAKMRITYADLKHLNPAIVCCSLTGFGMTGPRAAEPGYDYILQGLAGWMELTGDPAGPPTKSGLSLVDYSGGFVAAIALLAALHAARRDGVGMDCDLSLYDTAISMLTYVGTWALNTGYRPARTPHSAHPSLVPFQNFAAKDGWLVVGCAKEKFWQRLAAILGPEFAEERYATFAQRRELAGELLPRLAEIFLTRTVAEWLAVLTPAGIPCGPVNDVTQALAEEHTAARGLIAETDHPRYGRLRQLASPVRVGAEPVEHRRAPQRGEHFEEVVGGLLGYSAERVDALTSAGAFGTPR</sequence>
<proteinExistence type="predicted"/>
<name>A0A7W0HPG7_9ACTN</name>
<dbReference type="EMBL" id="JACDUR010000002">
    <property type="protein sequence ID" value="MBA2890737.1"/>
    <property type="molecule type" value="Genomic_DNA"/>
</dbReference>
<dbReference type="InterPro" id="IPR044855">
    <property type="entry name" value="CoA-Trfase_III_dom3_sf"/>
</dbReference>
<dbReference type="Gene3D" id="3.30.1540.10">
    <property type="entry name" value="formyl-coa transferase, domain 3"/>
    <property type="match status" value="1"/>
</dbReference>
<organism evidence="2 3">
    <name type="scientific">Nonomuraea soli</name>
    <dbReference type="NCBI Taxonomy" id="1032476"/>
    <lineage>
        <taxon>Bacteria</taxon>
        <taxon>Bacillati</taxon>
        <taxon>Actinomycetota</taxon>
        <taxon>Actinomycetes</taxon>
        <taxon>Streptosporangiales</taxon>
        <taxon>Streptosporangiaceae</taxon>
        <taxon>Nonomuraea</taxon>
    </lineage>
</organism>